<evidence type="ECO:0000313" key="3">
    <source>
        <dbReference type="EMBL" id="KAF6358523.1"/>
    </source>
</evidence>
<feature type="chain" id="PRO_5029483789" evidence="2">
    <location>
        <begin position="33"/>
        <end position="193"/>
    </location>
</feature>
<feature type="compositionally biased region" description="Low complexity" evidence="1">
    <location>
        <begin position="122"/>
        <end position="133"/>
    </location>
</feature>
<feature type="signal peptide" evidence="2">
    <location>
        <begin position="1"/>
        <end position="32"/>
    </location>
</feature>
<reference evidence="3 4" key="1">
    <citation type="journal article" date="2020" name="Nature">
        <title>Six reference-quality genomes reveal evolution of bat adaptations.</title>
        <authorList>
            <person name="Jebb D."/>
            <person name="Huang Z."/>
            <person name="Pippel M."/>
            <person name="Hughes G.M."/>
            <person name="Lavrichenko K."/>
            <person name="Devanna P."/>
            <person name="Winkler S."/>
            <person name="Jermiin L.S."/>
            <person name="Skirmuntt E.C."/>
            <person name="Katzourakis A."/>
            <person name="Burkitt-Gray L."/>
            <person name="Ray D.A."/>
            <person name="Sullivan K.A.M."/>
            <person name="Roscito J.G."/>
            <person name="Kirilenko B.M."/>
            <person name="Davalos L.M."/>
            <person name="Corthals A.P."/>
            <person name="Power M.L."/>
            <person name="Jones G."/>
            <person name="Ransome R.D."/>
            <person name="Dechmann D.K.N."/>
            <person name="Locatelli A.G."/>
            <person name="Puechmaille S.J."/>
            <person name="Fedrigo O."/>
            <person name="Jarvis E.D."/>
            <person name="Hiller M."/>
            <person name="Vernes S.C."/>
            <person name="Myers E.W."/>
            <person name="Teeling E.C."/>
        </authorList>
    </citation>
    <scope>NUCLEOTIDE SEQUENCE [LARGE SCALE GENOMIC DNA]</scope>
    <source>
        <strain evidence="3">MPipKuh1</strain>
        <tissue evidence="3">Flight muscle</tissue>
    </source>
</reference>
<dbReference type="Proteomes" id="UP000558488">
    <property type="component" value="Unassembled WGS sequence"/>
</dbReference>
<protein>
    <submittedName>
        <fullName evidence="3">Uncharacterized protein</fullName>
    </submittedName>
</protein>
<feature type="compositionally biased region" description="Basic residues" evidence="1">
    <location>
        <begin position="157"/>
        <end position="168"/>
    </location>
</feature>
<accession>A0A7J7Y990</accession>
<proteinExistence type="predicted"/>
<evidence type="ECO:0000313" key="4">
    <source>
        <dbReference type="Proteomes" id="UP000558488"/>
    </source>
</evidence>
<gene>
    <name evidence="3" type="ORF">mPipKuh1_010345</name>
</gene>
<comment type="caution">
    <text evidence="3">The sequence shown here is derived from an EMBL/GenBank/DDBJ whole genome shotgun (WGS) entry which is preliminary data.</text>
</comment>
<organism evidence="3 4">
    <name type="scientific">Pipistrellus kuhlii</name>
    <name type="common">Kuhl's pipistrelle</name>
    <dbReference type="NCBI Taxonomy" id="59472"/>
    <lineage>
        <taxon>Eukaryota</taxon>
        <taxon>Metazoa</taxon>
        <taxon>Chordata</taxon>
        <taxon>Craniata</taxon>
        <taxon>Vertebrata</taxon>
        <taxon>Euteleostomi</taxon>
        <taxon>Mammalia</taxon>
        <taxon>Eutheria</taxon>
        <taxon>Laurasiatheria</taxon>
        <taxon>Chiroptera</taxon>
        <taxon>Yangochiroptera</taxon>
        <taxon>Vespertilionidae</taxon>
        <taxon>Pipistrellus</taxon>
    </lineage>
</organism>
<sequence length="193" mass="21101">MPSPSRAPPAPLLHPPLQKLLLLLLGPFPVLFLRPSGQCSGPAASNQAWITRGARARTLGSPASLRLGETRSRRPQSGRRTARPPAHRHSPAGEGMRPPRGSHGWGGPARAPRATEETRSVPGPLRHPLPGRGHPAHRPLPAPERKVPAAARERQWQRQRQRQPRGQRGKKDTHPHQPRALTAPEIVTSPLPR</sequence>
<feature type="region of interest" description="Disordered" evidence="1">
    <location>
        <begin position="60"/>
        <end position="193"/>
    </location>
</feature>
<dbReference type="AlphaFoldDB" id="A0A7J7Y990"/>
<feature type="compositionally biased region" description="Basic residues" evidence="1">
    <location>
        <begin position="73"/>
        <end position="90"/>
    </location>
</feature>
<name>A0A7J7Y990_PIPKU</name>
<keyword evidence="2" id="KW-0732">Signal</keyword>
<evidence type="ECO:0000256" key="1">
    <source>
        <dbReference type="SAM" id="MobiDB-lite"/>
    </source>
</evidence>
<evidence type="ECO:0000256" key="2">
    <source>
        <dbReference type="SAM" id="SignalP"/>
    </source>
</evidence>
<dbReference type="EMBL" id="JACAGB010000006">
    <property type="protein sequence ID" value="KAF6358523.1"/>
    <property type="molecule type" value="Genomic_DNA"/>
</dbReference>
<keyword evidence="4" id="KW-1185">Reference proteome</keyword>
<feature type="compositionally biased region" description="Basic and acidic residues" evidence="1">
    <location>
        <begin position="143"/>
        <end position="156"/>
    </location>
</feature>